<dbReference type="Proteomes" id="UP001183246">
    <property type="component" value="Unassembled WGS sequence"/>
</dbReference>
<dbReference type="NCBIfam" id="TIGR01643">
    <property type="entry name" value="YD_repeat_2x"/>
    <property type="match status" value="2"/>
</dbReference>
<accession>A0ABU2N1E5</accession>
<dbReference type="InterPro" id="IPR031325">
    <property type="entry name" value="RHS_repeat"/>
</dbReference>
<dbReference type="Pfam" id="PF05593">
    <property type="entry name" value="RHS_repeat"/>
    <property type="match status" value="2"/>
</dbReference>
<feature type="compositionally biased region" description="Low complexity" evidence="1">
    <location>
        <begin position="616"/>
        <end position="645"/>
    </location>
</feature>
<feature type="region of interest" description="Disordered" evidence="1">
    <location>
        <begin position="1197"/>
        <end position="1220"/>
    </location>
</feature>
<name>A0ABU2N1E5_9ACTN</name>
<dbReference type="Gene3D" id="2.180.10.10">
    <property type="entry name" value="RHS repeat-associated core"/>
    <property type="match status" value="2"/>
</dbReference>
<evidence type="ECO:0000313" key="3">
    <source>
        <dbReference type="Proteomes" id="UP001183246"/>
    </source>
</evidence>
<comment type="caution">
    <text evidence="2">The sequence shown here is derived from an EMBL/GenBank/DDBJ whole genome shotgun (WGS) entry which is preliminary data.</text>
</comment>
<organism evidence="2 3">
    <name type="scientific">Streptomyces litchfieldiae</name>
    <dbReference type="NCBI Taxonomy" id="3075543"/>
    <lineage>
        <taxon>Bacteria</taxon>
        <taxon>Bacillati</taxon>
        <taxon>Actinomycetota</taxon>
        <taxon>Actinomycetes</taxon>
        <taxon>Kitasatosporales</taxon>
        <taxon>Streptomycetaceae</taxon>
        <taxon>Streptomyces</taxon>
    </lineage>
</organism>
<dbReference type="InterPro" id="IPR006530">
    <property type="entry name" value="YD"/>
</dbReference>
<dbReference type="EMBL" id="JAVREL010000042">
    <property type="protein sequence ID" value="MDT0347741.1"/>
    <property type="molecule type" value="Genomic_DNA"/>
</dbReference>
<dbReference type="RefSeq" id="WP_311708866.1">
    <property type="nucleotide sequence ID" value="NZ_JAVREL010000042.1"/>
</dbReference>
<dbReference type="PANTHER" id="PTHR32305:SF17">
    <property type="entry name" value="TRNA NUCLEASE WAPA"/>
    <property type="match status" value="1"/>
</dbReference>
<proteinExistence type="predicted"/>
<evidence type="ECO:0008006" key="4">
    <source>
        <dbReference type="Google" id="ProtNLM"/>
    </source>
</evidence>
<evidence type="ECO:0000256" key="1">
    <source>
        <dbReference type="SAM" id="MobiDB-lite"/>
    </source>
</evidence>
<keyword evidence="3" id="KW-1185">Reference proteome</keyword>
<evidence type="ECO:0000313" key="2">
    <source>
        <dbReference type="EMBL" id="MDT0347741.1"/>
    </source>
</evidence>
<protein>
    <recommendedName>
        <fullName evidence="4">YD repeat-containing protein</fullName>
    </recommendedName>
</protein>
<reference evidence="3" key="1">
    <citation type="submission" date="2023-07" db="EMBL/GenBank/DDBJ databases">
        <title>30 novel species of actinomycetes from the DSMZ collection.</title>
        <authorList>
            <person name="Nouioui I."/>
        </authorList>
    </citation>
    <scope>NUCLEOTIDE SEQUENCE [LARGE SCALE GENOMIC DNA]</scope>
    <source>
        <strain evidence="3">DSM 44938</strain>
    </source>
</reference>
<dbReference type="PANTHER" id="PTHR32305">
    <property type="match status" value="1"/>
</dbReference>
<dbReference type="InterPro" id="IPR050708">
    <property type="entry name" value="T6SS_VgrG/RHS"/>
</dbReference>
<sequence length="1220" mass="131712">MRTRLRHGVSWGLGVALTAGLLGTAQPLASGSERAAAVAEEPAPAAGEAASEAEALAEAERTGEPVEVLSLRGETSEVFATPEGTFEAVEYLRPVRTRINGQWEEVNTDLVARGDGMVAPVAASVDLAFSGGGGDAPMASLTRAGRVLEFHWPGALPAPALEGAVAVYQDVLPDVDLRMEAQVDGFTQLLVVHTPEAAASPELAEVTLGLEAQGVTVETTADGGDELGDGYAPFNKERLATVADEYGGQIDVQYSGEACDPANLPTPESNTTRCFPQYIGGGVDIAPDLEWFNKYVVTGVIATDRTGGSPDQVTEYEYLGDAAWHFDDDNGLVPEEEKTWSQWRGYGHVRVLSGGEGDTGMLSQEDTYFLRGMHGDRQGENGGTKDVSVALPAGEGDPITDHPATQGFAYRTVTYDGVGGNVLEKTVSRPWHHETASDVRDWGTITADLTGTARTTTWTSLDQGAGERWRTTRIDTTHDTVAGRATEVNDLADTATAADDRCTRTTYATNTGDNILTLPSRAETVAVACTTNPDRADDVITDQRWAYDGGDYGDAPTDGDVTATAILKDHDGTTATYLESGATYDTYGRQLTTTDLTANLTATGPALTRTPRTDGRTTTTAYSPATGIPTQTTSTTPPADPDTPSTSLTEITALDPVRGVPTRITDTNSKVTVLSYDALGRSEKIWLADRRTSMLPSYQFTYRIEENEPVVVSTRTLDNTGNNQLASYTVYDGFLRERQTQEPGPDGGRLVADAFYDERGLLARTFAPYYALGAPTQELFQPNEPQRIESQTRHSYDALGRETEARQIAGDGDGGRVLATTTTSYRGDRVTVIPPQGATATTTLADARGQVTELRQHHEPSGGADYDATRYEHTPAGQLAAVTDPAGNQWTYTYDQLGRTTATTDPDAGRTTSTFDDRGQLTTRTNARDITLAYTYDGLGRQTELREGNAQGTLRAEWVYDTVTGARGHLAKSIRYHGGEAYTTEVTSYDRLYRPLTTRITIPGTEQGLAGTYEYKTQYYASGLPQSVSLPAAGGQPGANAVFTYEDATLRPTELSVSSGPKVLTAYHPTGKYAAHDIYDNSNPVVRATYEYEWGTQRLAATAVQRWEGPFDRRENYTYDQAGNVLSIADTSATGTDVQCFRYDYLRRLTEAWAQSTSACAATPSTESMGGPAPYWHSYTYDAVGNRLTETLHEQDTERTYDYPDPGSPQRCLSSQMKRM</sequence>
<feature type="compositionally biased region" description="Polar residues" evidence="1">
    <location>
        <begin position="1211"/>
        <end position="1220"/>
    </location>
</feature>
<gene>
    <name evidence="2" type="ORF">RM590_35035</name>
</gene>
<feature type="region of interest" description="Disordered" evidence="1">
    <location>
        <begin position="604"/>
        <end position="645"/>
    </location>
</feature>